<organism evidence="1 2">
    <name type="scientific">Blastomonas natatoria</name>
    <dbReference type="NCBI Taxonomy" id="34015"/>
    <lineage>
        <taxon>Bacteria</taxon>
        <taxon>Pseudomonadati</taxon>
        <taxon>Pseudomonadota</taxon>
        <taxon>Alphaproteobacteria</taxon>
        <taxon>Sphingomonadales</taxon>
        <taxon>Sphingomonadaceae</taxon>
        <taxon>Blastomonas</taxon>
    </lineage>
</organism>
<gene>
    <name evidence="1" type="ORF">C7451_103248</name>
</gene>
<sequence>MTRARFADGAKVLAGIAARMLGWRPREFWQATPDELAASLTLPGDPVSAPPSAEAIAALQTLFPDEPETPDG</sequence>
<dbReference type="OrthoDB" id="7582980at2"/>
<dbReference type="RefSeq" id="WP_110297932.1">
    <property type="nucleotide sequence ID" value="NZ_QJJM01000003.1"/>
</dbReference>
<dbReference type="AlphaFoldDB" id="A0A2V3V9B9"/>
<reference evidence="1 2" key="1">
    <citation type="submission" date="2018-05" db="EMBL/GenBank/DDBJ databases">
        <title>Genomic Encyclopedia of Type Strains, Phase IV (KMG-IV): sequencing the most valuable type-strain genomes for metagenomic binning, comparative biology and taxonomic classification.</title>
        <authorList>
            <person name="Goeker M."/>
        </authorList>
    </citation>
    <scope>NUCLEOTIDE SEQUENCE [LARGE SCALE GENOMIC DNA]</scope>
    <source>
        <strain evidence="1 2">DSM 3183</strain>
    </source>
</reference>
<protein>
    <submittedName>
        <fullName evidence="1">Tail assembly chaperone</fullName>
    </submittedName>
</protein>
<dbReference type="EMBL" id="QJJM01000003">
    <property type="protein sequence ID" value="PXW78140.1"/>
    <property type="molecule type" value="Genomic_DNA"/>
</dbReference>
<dbReference type="InterPro" id="IPR019056">
    <property type="entry name" value="Phage_TAC_6"/>
</dbReference>
<proteinExistence type="predicted"/>
<evidence type="ECO:0000313" key="1">
    <source>
        <dbReference type="EMBL" id="PXW78140.1"/>
    </source>
</evidence>
<dbReference type="Pfam" id="PF09550">
    <property type="entry name" value="Phage_TAC_6"/>
    <property type="match status" value="1"/>
</dbReference>
<accession>A0A2V3V9B9</accession>
<keyword evidence="2" id="KW-1185">Reference proteome</keyword>
<evidence type="ECO:0000313" key="2">
    <source>
        <dbReference type="Proteomes" id="UP000248014"/>
    </source>
</evidence>
<name>A0A2V3V9B9_9SPHN</name>
<comment type="caution">
    <text evidence="1">The sequence shown here is derived from an EMBL/GenBank/DDBJ whole genome shotgun (WGS) entry which is preliminary data.</text>
</comment>
<dbReference type="Proteomes" id="UP000248014">
    <property type="component" value="Unassembled WGS sequence"/>
</dbReference>